<dbReference type="RefSeq" id="WP_336824473.1">
    <property type="nucleotide sequence ID" value="NZ_JBHTLT010000014.1"/>
</dbReference>
<comment type="subcellular location">
    <subcellularLocation>
        <location evidence="8">Cytoplasm</location>
    </subcellularLocation>
</comment>
<keyword evidence="8" id="KW-0963">Cytoplasm</keyword>
<dbReference type="InterPro" id="IPR015421">
    <property type="entry name" value="PyrdxlP-dep_Trfase_major"/>
</dbReference>
<evidence type="ECO:0000256" key="3">
    <source>
        <dbReference type="ARBA" id="ARBA00004819"/>
    </source>
</evidence>
<proteinExistence type="inferred from homology"/>
<feature type="modified residue" description="N6-(pyridoxal phosphate)lysine" evidence="8">
    <location>
        <position position="269"/>
    </location>
</feature>
<evidence type="ECO:0000256" key="1">
    <source>
        <dbReference type="ARBA" id="ARBA00001579"/>
    </source>
</evidence>
<gene>
    <name evidence="8 9" type="primary">hemL</name>
    <name evidence="9" type="ORF">ACFQ38_02405</name>
</gene>
<keyword evidence="7 8" id="KW-0627">Porphyrin biosynthesis</keyword>
<protein>
    <recommendedName>
        <fullName evidence="8">Glutamate-1-semialdehyde 2,1-aminomutase</fullName>
        <shortName evidence="8">GSA</shortName>
        <ecNumber evidence="8">5.4.3.8</ecNumber>
    </recommendedName>
    <alternativeName>
        <fullName evidence="8">Glutamate-1-semialdehyde aminotransferase</fullName>
        <shortName evidence="8">GSA-AT</shortName>
    </alternativeName>
</protein>
<organism evidence="9 10">
    <name type="scientific">Sporosarcina contaminans</name>
    <dbReference type="NCBI Taxonomy" id="633403"/>
    <lineage>
        <taxon>Bacteria</taxon>
        <taxon>Bacillati</taxon>
        <taxon>Bacillota</taxon>
        <taxon>Bacilli</taxon>
        <taxon>Bacillales</taxon>
        <taxon>Caryophanaceae</taxon>
        <taxon>Sporosarcina</taxon>
    </lineage>
</organism>
<dbReference type="InterPro" id="IPR004639">
    <property type="entry name" value="4pyrrol_synth_GluAld_NH2Trfase"/>
</dbReference>
<dbReference type="EMBL" id="JBHTLT010000014">
    <property type="protein sequence ID" value="MFD1203981.1"/>
    <property type="molecule type" value="Genomic_DNA"/>
</dbReference>
<evidence type="ECO:0000256" key="6">
    <source>
        <dbReference type="ARBA" id="ARBA00023235"/>
    </source>
</evidence>
<comment type="caution">
    <text evidence="9">The sequence shown here is derived from an EMBL/GenBank/DDBJ whole genome shotgun (WGS) entry which is preliminary data.</text>
</comment>
<keyword evidence="6 8" id="KW-0413">Isomerase</keyword>
<dbReference type="InterPro" id="IPR015422">
    <property type="entry name" value="PyrdxlP-dep_Trfase_small"/>
</dbReference>
<comment type="catalytic activity">
    <reaction evidence="1 8">
        <text>(S)-4-amino-5-oxopentanoate = 5-aminolevulinate</text>
        <dbReference type="Rhea" id="RHEA:14265"/>
        <dbReference type="ChEBI" id="CHEBI:57501"/>
        <dbReference type="ChEBI" id="CHEBI:356416"/>
        <dbReference type="EC" id="5.4.3.8"/>
    </reaction>
</comment>
<evidence type="ECO:0000256" key="2">
    <source>
        <dbReference type="ARBA" id="ARBA00001933"/>
    </source>
</evidence>
<dbReference type="PANTHER" id="PTHR43713:SF3">
    <property type="entry name" value="GLUTAMATE-1-SEMIALDEHYDE 2,1-AMINOMUTASE 1, CHLOROPLASTIC-RELATED"/>
    <property type="match status" value="1"/>
</dbReference>
<evidence type="ECO:0000256" key="4">
    <source>
        <dbReference type="ARBA" id="ARBA00008981"/>
    </source>
</evidence>
<keyword evidence="10" id="KW-1185">Reference proteome</keyword>
<dbReference type="InterPro" id="IPR015424">
    <property type="entry name" value="PyrdxlP-dep_Trfase"/>
</dbReference>
<name>A0ABW3TT93_9BACL</name>
<dbReference type="Proteomes" id="UP001597231">
    <property type="component" value="Unassembled WGS sequence"/>
</dbReference>
<dbReference type="Gene3D" id="3.90.1150.10">
    <property type="entry name" value="Aspartate Aminotransferase, domain 1"/>
    <property type="match status" value="1"/>
</dbReference>
<evidence type="ECO:0000313" key="9">
    <source>
        <dbReference type="EMBL" id="MFD1203981.1"/>
    </source>
</evidence>
<evidence type="ECO:0000256" key="7">
    <source>
        <dbReference type="ARBA" id="ARBA00023244"/>
    </source>
</evidence>
<dbReference type="PANTHER" id="PTHR43713">
    <property type="entry name" value="GLUTAMATE-1-SEMIALDEHYDE 2,1-AMINOMUTASE"/>
    <property type="match status" value="1"/>
</dbReference>
<reference evidence="10" key="1">
    <citation type="journal article" date="2019" name="Int. J. Syst. Evol. Microbiol.">
        <title>The Global Catalogue of Microorganisms (GCM) 10K type strain sequencing project: providing services to taxonomists for standard genome sequencing and annotation.</title>
        <authorList>
            <consortium name="The Broad Institute Genomics Platform"/>
            <consortium name="The Broad Institute Genome Sequencing Center for Infectious Disease"/>
            <person name="Wu L."/>
            <person name="Ma J."/>
        </authorList>
    </citation>
    <scope>NUCLEOTIDE SEQUENCE [LARGE SCALE GENOMIC DNA]</scope>
    <source>
        <strain evidence="10">CCUG 53915</strain>
    </source>
</reference>
<dbReference type="GO" id="GO:0042286">
    <property type="term" value="F:glutamate-1-semialdehyde 2,1-aminomutase activity"/>
    <property type="evidence" value="ECO:0007669"/>
    <property type="project" value="UniProtKB-EC"/>
</dbReference>
<evidence type="ECO:0000256" key="8">
    <source>
        <dbReference type="HAMAP-Rule" id="MF_00375"/>
    </source>
</evidence>
<evidence type="ECO:0000313" key="10">
    <source>
        <dbReference type="Proteomes" id="UP001597231"/>
    </source>
</evidence>
<sequence>MAKSYEKSKAAFAEAVKLLPGGVNSPVRAFKSVNMDPIFMESGKGPMIRDIDGNEYIDYVLSWGPLILGHTNDQVVEAIKKVAETGTSFGAPTLLENELAEIVIDRVPSIEVVRMVSSGTEATMSALRLARGYTGRNKILKFEGCYHGHGDSLLIKAGSGVATLGLPDSPGVPEGIAKNTITVAYNDLESVKVAFDQFGDDIAGVIVEPVAGNMGVVPPEPGFLEGLRELTEKNGSLLIFDEVMTGFRVDYNCAQGYFGITPDLTCLGKVIGGGLPVGAYGGKREIMEQIAPAGTVYQAGTLSGNPLAMTAGIETLKQLTPDSYKYFMKLGDQLEAGFREAASKYNIPHTVNRAGSMIGFFFTNEKVFNYDQAKTADLNLFAEYYRLMADEGIFLPPSQFEGMFLSTAHTEEHITKTVAAFHKVFEQLSR</sequence>
<comment type="cofactor">
    <cofactor evidence="2 8">
        <name>pyridoxal 5'-phosphate</name>
        <dbReference type="ChEBI" id="CHEBI:597326"/>
    </cofactor>
</comment>
<keyword evidence="5 8" id="KW-0663">Pyridoxal phosphate</keyword>
<comment type="similarity">
    <text evidence="4 8">Belongs to the class-III pyridoxal-phosphate-dependent aminotransferase family. HemL subfamily.</text>
</comment>
<accession>A0ABW3TT93</accession>
<dbReference type="PROSITE" id="PS00600">
    <property type="entry name" value="AA_TRANSFER_CLASS_3"/>
    <property type="match status" value="1"/>
</dbReference>
<dbReference type="NCBIfam" id="TIGR00713">
    <property type="entry name" value="hemL"/>
    <property type="match status" value="1"/>
</dbReference>
<evidence type="ECO:0000256" key="5">
    <source>
        <dbReference type="ARBA" id="ARBA00022898"/>
    </source>
</evidence>
<dbReference type="Gene3D" id="3.40.640.10">
    <property type="entry name" value="Type I PLP-dependent aspartate aminotransferase-like (Major domain)"/>
    <property type="match status" value="1"/>
</dbReference>
<dbReference type="InterPro" id="IPR049704">
    <property type="entry name" value="Aminotrans_3_PPA_site"/>
</dbReference>
<dbReference type="EC" id="5.4.3.8" evidence="8"/>
<dbReference type="SUPFAM" id="SSF53383">
    <property type="entry name" value="PLP-dependent transferases"/>
    <property type="match status" value="1"/>
</dbReference>
<dbReference type="InterPro" id="IPR005814">
    <property type="entry name" value="Aminotrans_3"/>
</dbReference>
<comment type="pathway">
    <text evidence="3">Porphyrin-containing compound metabolism; protoporphyrin-IX biosynthesis; 5-aminolevulinate from L-glutamyl-tRNA(Glu): step 2/2.</text>
</comment>
<dbReference type="Pfam" id="PF00202">
    <property type="entry name" value="Aminotran_3"/>
    <property type="match status" value="1"/>
</dbReference>
<dbReference type="CDD" id="cd00610">
    <property type="entry name" value="OAT_like"/>
    <property type="match status" value="1"/>
</dbReference>
<comment type="subunit">
    <text evidence="8">Homodimer.</text>
</comment>
<dbReference type="HAMAP" id="MF_00375">
    <property type="entry name" value="HemL_aminotrans_3"/>
    <property type="match status" value="1"/>
</dbReference>
<dbReference type="NCBIfam" id="NF000818">
    <property type="entry name" value="PRK00062.1"/>
    <property type="match status" value="1"/>
</dbReference>